<feature type="compositionally biased region" description="Low complexity" evidence="6">
    <location>
        <begin position="371"/>
        <end position="390"/>
    </location>
</feature>
<feature type="compositionally biased region" description="Basic and acidic residues" evidence="6">
    <location>
        <begin position="250"/>
        <end position="279"/>
    </location>
</feature>
<protein>
    <recommendedName>
        <fullName evidence="8">RsgI N-terminal anti-sigma domain-containing protein</fullName>
    </recommendedName>
</protein>
<dbReference type="InterPro" id="IPR055431">
    <property type="entry name" value="RsgI_M"/>
</dbReference>
<proteinExistence type="predicted"/>
<keyword evidence="4 7" id="KW-1133">Transmembrane helix</keyword>
<evidence type="ECO:0000313" key="10">
    <source>
        <dbReference type="Proteomes" id="UP000191124"/>
    </source>
</evidence>
<evidence type="ECO:0000256" key="3">
    <source>
        <dbReference type="ARBA" id="ARBA00022692"/>
    </source>
</evidence>
<feature type="compositionally biased region" description="Polar residues" evidence="6">
    <location>
        <begin position="340"/>
        <end position="368"/>
    </location>
</feature>
<evidence type="ECO:0000256" key="4">
    <source>
        <dbReference type="ARBA" id="ARBA00022989"/>
    </source>
</evidence>
<feature type="domain" description="RsgI N-terminal anti-sigma" evidence="8">
    <location>
        <begin position="2"/>
        <end position="50"/>
    </location>
</feature>
<keyword evidence="3 7" id="KW-0812">Transmembrane</keyword>
<sequence length="431" mass="48645">MNKGIVMDIKKHSVVVLTPNGEFITFKRQVHSYMIGEEILFNKQEQRAPRFSIPSFLKPASLLVTCFLCVLLFFYNQPEEKVFAYVSVDINPSLEVSVTKDLRVIDLRACNDDGRRILKEMKRWENKDLQDVIRTIIKQSQEDKYLTNDKQVMLTAVTKDKSLEPQLEKAMQKLKKEYETKHVTVVYQSSTMQMRENAKKAGVGTGVYIKQDEKQKSITPPAPPSNQGERDEEIHSQPKSSPDVSSDSSPVKEERYEKQERIEQKQSKEQQPKQIKENNGHQQENNGRGSQQGNNGHQQENNGRGSQQGNNGHQQENNGRGSQQGNNGHQQENNGRGPQKGNNGHQQENNGRGPQKGNNGHQQENNGRGSQGNNGHQQENNGRGSQGNNGHEQENNGRGSQQGNINENNGPENEDKNVPTTQHQGNEKKNL</sequence>
<feature type="region of interest" description="Disordered" evidence="6">
    <location>
        <begin position="208"/>
        <end position="431"/>
    </location>
</feature>
<reference evidence="9 10" key="1">
    <citation type="submission" date="2017-01" db="EMBL/GenBank/DDBJ databases">
        <title>Bacillus cereus isolates.</title>
        <authorList>
            <person name="Beno S.M."/>
        </authorList>
    </citation>
    <scope>NUCLEOTIDE SEQUENCE [LARGE SCALE GENOMIC DNA]</scope>
    <source>
        <strain evidence="9 10">FSL M7-1219</strain>
    </source>
</reference>
<dbReference type="Pfam" id="PF23750">
    <property type="entry name" value="RsgI_M"/>
    <property type="match status" value="1"/>
</dbReference>
<dbReference type="InterPro" id="IPR024449">
    <property type="entry name" value="Anti-sigma_RsgI_N"/>
</dbReference>
<evidence type="ECO:0000256" key="2">
    <source>
        <dbReference type="ARBA" id="ARBA00022475"/>
    </source>
</evidence>
<feature type="transmembrane region" description="Helical" evidence="7">
    <location>
        <begin position="56"/>
        <end position="75"/>
    </location>
</feature>
<accession>A0A1S9UL13</accession>
<evidence type="ECO:0000256" key="1">
    <source>
        <dbReference type="ARBA" id="ARBA00004162"/>
    </source>
</evidence>
<feature type="compositionally biased region" description="Low complexity" evidence="6">
    <location>
        <begin position="239"/>
        <end position="249"/>
    </location>
</feature>
<dbReference type="GO" id="GO:0005886">
    <property type="term" value="C:plasma membrane"/>
    <property type="evidence" value="ECO:0007669"/>
    <property type="project" value="UniProtKB-SubCell"/>
</dbReference>
<dbReference type="Proteomes" id="UP000191124">
    <property type="component" value="Unassembled WGS sequence"/>
</dbReference>
<keyword evidence="5 7" id="KW-0472">Membrane</keyword>
<feature type="compositionally biased region" description="Low complexity" evidence="6">
    <location>
        <begin position="282"/>
        <end position="337"/>
    </location>
</feature>
<organism evidence="9 10">
    <name type="scientific">Bacillus cereus</name>
    <dbReference type="NCBI Taxonomy" id="1396"/>
    <lineage>
        <taxon>Bacteria</taxon>
        <taxon>Bacillati</taxon>
        <taxon>Bacillota</taxon>
        <taxon>Bacilli</taxon>
        <taxon>Bacillales</taxon>
        <taxon>Bacillaceae</taxon>
        <taxon>Bacillus</taxon>
        <taxon>Bacillus cereus group</taxon>
    </lineage>
</organism>
<dbReference type="EMBL" id="MUAL01000035">
    <property type="protein sequence ID" value="OOR22868.1"/>
    <property type="molecule type" value="Genomic_DNA"/>
</dbReference>
<dbReference type="Pfam" id="PF12791">
    <property type="entry name" value="RsgI_N"/>
    <property type="match status" value="1"/>
</dbReference>
<keyword evidence="2" id="KW-1003">Cell membrane</keyword>
<dbReference type="PROSITE" id="PS51849">
    <property type="entry name" value="RSGI_N"/>
    <property type="match status" value="1"/>
</dbReference>
<comment type="subcellular location">
    <subcellularLocation>
        <location evidence="1">Cell membrane</location>
        <topology evidence="1">Single-pass membrane protein</topology>
    </subcellularLocation>
</comment>
<name>A0A1S9UL13_BACCE</name>
<dbReference type="RefSeq" id="WP_078181148.1">
    <property type="nucleotide sequence ID" value="NZ_MUAL01000035.1"/>
</dbReference>
<evidence type="ECO:0000259" key="8">
    <source>
        <dbReference type="PROSITE" id="PS51849"/>
    </source>
</evidence>
<evidence type="ECO:0000313" key="9">
    <source>
        <dbReference type="EMBL" id="OOR22868.1"/>
    </source>
</evidence>
<dbReference type="AlphaFoldDB" id="A0A1S9UL13"/>
<gene>
    <name evidence="9" type="ORF">BW892_17650</name>
</gene>
<evidence type="ECO:0000256" key="6">
    <source>
        <dbReference type="SAM" id="MobiDB-lite"/>
    </source>
</evidence>
<comment type="caution">
    <text evidence="9">The sequence shown here is derived from an EMBL/GenBank/DDBJ whole genome shotgun (WGS) entry which is preliminary data.</text>
</comment>
<evidence type="ECO:0000256" key="5">
    <source>
        <dbReference type="ARBA" id="ARBA00023136"/>
    </source>
</evidence>
<evidence type="ECO:0000256" key="7">
    <source>
        <dbReference type="SAM" id="Phobius"/>
    </source>
</evidence>